<comment type="caution">
    <text evidence="1">The sequence shown here is derived from an EMBL/GenBank/DDBJ whole genome shotgun (WGS) entry which is preliminary data.</text>
</comment>
<keyword evidence="2" id="KW-1185">Reference proteome</keyword>
<protein>
    <submittedName>
        <fullName evidence="1">Uncharacterized protein</fullName>
    </submittedName>
</protein>
<dbReference type="EMBL" id="JSVC01000017">
    <property type="protein sequence ID" value="KIC93804.1"/>
    <property type="molecule type" value="Genomic_DNA"/>
</dbReference>
<dbReference type="AlphaFoldDB" id="A0A0C1ITM4"/>
<organism evidence="1 2">
    <name type="scientific">Flavihumibacter solisilvae</name>
    <dbReference type="NCBI Taxonomy" id="1349421"/>
    <lineage>
        <taxon>Bacteria</taxon>
        <taxon>Pseudomonadati</taxon>
        <taxon>Bacteroidota</taxon>
        <taxon>Chitinophagia</taxon>
        <taxon>Chitinophagales</taxon>
        <taxon>Chitinophagaceae</taxon>
        <taxon>Flavihumibacter</taxon>
    </lineage>
</organism>
<dbReference type="OrthoDB" id="370799at2"/>
<dbReference type="Proteomes" id="UP000031408">
    <property type="component" value="Unassembled WGS sequence"/>
</dbReference>
<evidence type="ECO:0000313" key="1">
    <source>
        <dbReference type="EMBL" id="KIC93804.1"/>
    </source>
</evidence>
<proteinExistence type="predicted"/>
<dbReference type="STRING" id="1349421.OI18_15690"/>
<sequence length="94" mass="11028">MNVSSFRDSLRQAEPPKQLSVYQLAMWYAGKDDWNRAHELVQDLPDQVAAHIHAYLHRTEGDIWNADYWYQRAGRQRPNNSTEAEWTEIVASLL</sequence>
<evidence type="ECO:0000313" key="2">
    <source>
        <dbReference type="Proteomes" id="UP000031408"/>
    </source>
</evidence>
<gene>
    <name evidence="1" type="ORF">OI18_15690</name>
</gene>
<accession>A0A0C1ITM4</accession>
<name>A0A0C1ITM4_9BACT</name>
<reference evidence="1 2" key="1">
    <citation type="submission" date="2014-11" db="EMBL/GenBank/DDBJ databases">
        <title>Genome sequence of Flavihumibacter solisilvae 3-3.</title>
        <authorList>
            <person name="Zhou G."/>
            <person name="Li M."/>
            <person name="Wang G."/>
        </authorList>
    </citation>
    <scope>NUCLEOTIDE SEQUENCE [LARGE SCALE GENOMIC DNA]</scope>
    <source>
        <strain evidence="1 2">3-3</strain>
    </source>
</reference>